<dbReference type="SUPFAM" id="SSF51735">
    <property type="entry name" value="NAD(P)-binding Rossmann-fold domains"/>
    <property type="match status" value="1"/>
</dbReference>
<dbReference type="Pfam" id="PF00107">
    <property type="entry name" value="ADH_zinc_N"/>
    <property type="match status" value="1"/>
</dbReference>
<dbReference type="InterPro" id="IPR011032">
    <property type="entry name" value="GroES-like_sf"/>
</dbReference>
<dbReference type="Gene3D" id="3.90.180.10">
    <property type="entry name" value="Medium-chain alcohol dehydrogenases, catalytic domain"/>
    <property type="match status" value="1"/>
</dbReference>
<dbReference type="Gene3D" id="3.40.50.720">
    <property type="entry name" value="NAD(P)-binding Rossmann-like Domain"/>
    <property type="match status" value="1"/>
</dbReference>
<gene>
    <name evidence="2" type="ORF">B0T17DRAFT_589902</name>
</gene>
<dbReference type="InterPro" id="IPR036291">
    <property type="entry name" value="NAD(P)-bd_dom_sf"/>
</dbReference>
<reference evidence="2" key="1">
    <citation type="submission" date="2023-06" db="EMBL/GenBank/DDBJ databases">
        <title>Genome-scale phylogeny and comparative genomics of the fungal order Sordariales.</title>
        <authorList>
            <consortium name="Lawrence Berkeley National Laboratory"/>
            <person name="Hensen N."/>
            <person name="Bonometti L."/>
            <person name="Westerberg I."/>
            <person name="Brannstrom I.O."/>
            <person name="Guillou S."/>
            <person name="Cros-Aarteil S."/>
            <person name="Calhoun S."/>
            <person name="Haridas S."/>
            <person name="Kuo A."/>
            <person name="Mondo S."/>
            <person name="Pangilinan J."/>
            <person name="Riley R."/>
            <person name="LaButti K."/>
            <person name="Andreopoulos B."/>
            <person name="Lipzen A."/>
            <person name="Chen C."/>
            <person name="Yanf M."/>
            <person name="Daum C."/>
            <person name="Ng V."/>
            <person name="Clum A."/>
            <person name="Steindorff A."/>
            <person name="Ohm R."/>
            <person name="Martin F."/>
            <person name="Silar P."/>
            <person name="Natvig D."/>
            <person name="Lalanne C."/>
            <person name="Gautier V."/>
            <person name="Ament-velasquez S.L."/>
            <person name="Kruys A."/>
            <person name="Hutchinson M.I."/>
            <person name="Powell A.J."/>
            <person name="Barry K."/>
            <person name="Miller A.N."/>
            <person name="Grigoriev I.V."/>
            <person name="Debuchy R."/>
            <person name="Gladieux P."/>
            <person name="Thoren M.H."/>
            <person name="Johannesson H."/>
        </authorList>
    </citation>
    <scope>NUCLEOTIDE SEQUENCE</scope>
    <source>
        <strain evidence="2">SMH3391-2</strain>
    </source>
</reference>
<dbReference type="InterPro" id="IPR013154">
    <property type="entry name" value="ADH-like_N"/>
</dbReference>
<dbReference type="InterPro" id="IPR052711">
    <property type="entry name" value="Zinc_ADH-like"/>
</dbReference>
<keyword evidence="3" id="KW-1185">Reference proteome</keyword>
<dbReference type="PANTHER" id="PTHR45033">
    <property type="match status" value="1"/>
</dbReference>
<dbReference type="EMBL" id="JAULSR010000002">
    <property type="protein sequence ID" value="KAK0630363.1"/>
    <property type="molecule type" value="Genomic_DNA"/>
</dbReference>
<protein>
    <submittedName>
        <fullName evidence="2">Oxidoreductase</fullName>
    </submittedName>
</protein>
<dbReference type="Proteomes" id="UP001174934">
    <property type="component" value="Unassembled WGS sequence"/>
</dbReference>
<dbReference type="SMART" id="SM00829">
    <property type="entry name" value="PKS_ER"/>
    <property type="match status" value="1"/>
</dbReference>
<accession>A0AA39XAJ0</accession>
<sequence length="343" mass="36367">MPHALTIRHKKAKPGQPAPYYPLHLKLIPKPTPGPGHVLVRIHAAALNHRDHFIRQNLYPSISFEAPLFSDGYGVVEALGPDCTNPGLLNQPVILTPCRGWASSPDGPEDWAEFATIGGVEPHVTRGAAQNYCVVEEGEVEVCPPHLSAVEGAALPSCGLTAWRAFFVKLGENAQAGRNVLVTGIGGGVALQVLQFAVAVGCDVFVTSSSEAKIAKARALGAKGGVDYKSDEWPKRLAGLLPAERPYLDAVVDGAGGDIVIRSLGLLKPGGVISCYGMTVAPVVMDWPMQAVLKNIELRGSTLGSRDEFAEMVRFVGERGIRPVVSRTVKGLDVTTCQAMSAL</sequence>
<evidence type="ECO:0000313" key="2">
    <source>
        <dbReference type="EMBL" id="KAK0630363.1"/>
    </source>
</evidence>
<proteinExistence type="predicted"/>
<comment type="caution">
    <text evidence="2">The sequence shown here is derived from an EMBL/GenBank/DDBJ whole genome shotgun (WGS) entry which is preliminary data.</text>
</comment>
<organism evidence="2 3">
    <name type="scientific">Bombardia bombarda</name>
    <dbReference type="NCBI Taxonomy" id="252184"/>
    <lineage>
        <taxon>Eukaryota</taxon>
        <taxon>Fungi</taxon>
        <taxon>Dikarya</taxon>
        <taxon>Ascomycota</taxon>
        <taxon>Pezizomycotina</taxon>
        <taxon>Sordariomycetes</taxon>
        <taxon>Sordariomycetidae</taxon>
        <taxon>Sordariales</taxon>
        <taxon>Lasiosphaeriaceae</taxon>
        <taxon>Bombardia</taxon>
    </lineage>
</organism>
<evidence type="ECO:0000313" key="3">
    <source>
        <dbReference type="Proteomes" id="UP001174934"/>
    </source>
</evidence>
<dbReference type="Pfam" id="PF08240">
    <property type="entry name" value="ADH_N"/>
    <property type="match status" value="1"/>
</dbReference>
<dbReference type="GO" id="GO:0016491">
    <property type="term" value="F:oxidoreductase activity"/>
    <property type="evidence" value="ECO:0007669"/>
    <property type="project" value="InterPro"/>
</dbReference>
<evidence type="ECO:0000259" key="1">
    <source>
        <dbReference type="SMART" id="SM00829"/>
    </source>
</evidence>
<name>A0AA39XAJ0_9PEZI</name>
<dbReference type="InterPro" id="IPR020843">
    <property type="entry name" value="ER"/>
</dbReference>
<dbReference type="AlphaFoldDB" id="A0AA39XAJ0"/>
<dbReference type="SUPFAM" id="SSF50129">
    <property type="entry name" value="GroES-like"/>
    <property type="match status" value="1"/>
</dbReference>
<feature type="domain" description="Enoyl reductase (ER)" evidence="1">
    <location>
        <begin position="18"/>
        <end position="343"/>
    </location>
</feature>
<dbReference type="FunFam" id="3.40.50.720:FF:000481">
    <property type="entry name" value="Alcohol dehydrogenase, variant"/>
    <property type="match status" value="1"/>
</dbReference>
<dbReference type="PANTHER" id="PTHR45033:SF3">
    <property type="entry name" value="DEHYDROGENASE, PUTATIVE (AFU_ORTHOLOGUE AFUA_2G13270)-RELATED"/>
    <property type="match status" value="1"/>
</dbReference>
<dbReference type="InterPro" id="IPR013149">
    <property type="entry name" value="ADH-like_C"/>
</dbReference>